<dbReference type="Proteomes" id="UP001595616">
    <property type="component" value="Unassembled WGS sequence"/>
</dbReference>
<dbReference type="SMART" id="SM00642">
    <property type="entry name" value="Aamy"/>
    <property type="match status" value="1"/>
</dbReference>
<gene>
    <name evidence="5" type="ORF">ACFOOI_14165</name>
</gene>
<proteinExistence type="predicted"/>
<keyword evidence="6" id="KW-1185">Reference proteome</keyword>
<reference evidence="6" key="1">
    <citation type="journal article" date="2019" name="Int. J. Syst. Evol. Microbiol.">
        <title>The Global Catalogue of Microorganisms (GCM) 10K type strain sequencing project: providing services to taxonomists for standard genome sequencing and annotation.</title>
        <authorList>
            <consortium name="The Broad Institute Genomics Platform"/>
            <consortium name="The Broad Institute Genome Sequencing Center for Infectious Disease"/>
            <person name="Wu L."/>
            <person name="Ma J."/>
        </authorList>
    </citation>
    <scope>NUCLEOTIDE SEQUENCE [LARGE SCALE GENOMIC DNA]</scope>
    <source>
        <strain evidence="6">CECT 7956</strain>
    </source>
</reference>
<dbReference type="RefSeq" id="WP_379838653.1">
    <property type="nucleotide sequence ID" value="NZ_JBHRYQ010000001.1"/>
</dbReference>
<feature type="chain" id="PRO_5046398597" evidence="3">
    <location>
        <begin position="20"/>
        <end position="615"/>
    </location>
</feature>
<feature type="domain" description="Glycosyl hydrolase family 13 catalytic" evidence="4">
    <location>
        <begin position="128"/>
        <end position="526"/>
    </location>
</feature>
<dbReference type="InterPro" id="IPR006047">
    <property type="entry name" value="GH13_cat_dom"/>
</dbReference>
<dbReference type="CDD" id="cd11340">
    <property type="entry name" value="AmyAc_bac_CMD_like_3"/>
    <property type="match status" value="1"/>
</dbReference>
<evidence type="ECO:0000313" key="5">
    <source>
        <dbReference type="EMBL" id="MFC3811805.1"/>
    </source>
</evidence>
<dbReference type="InterPro" id="IPR013783">
    <property type="entry name" value="Ig-like_fold"/>
</dbReference>
<organism evidence="5 6">
    <name type="scientific">Lacihabitans lacunae</name>
    <dbReference type="NCBI Taxonomy" id="1028214"/>
    <lineage>
        <taxon>Bacteria</taxon>
        <taxon>Pseudomonadati</taxon>
        <taxon>Bacteroidota</taxon>
        <taxon>Cytophagia</taxon>
        <taxon>Cytophagales</taxon>
        <taxon>Leadbetterellaceae</taxon>
        <taxon>Lacihabitans</taxon>
    </lineage>
</organism>
<dbReference type="InterPro" id="IPR015171">
    <property type="entry name" value="Cyc-maltodext_N"/>
</dbReference>
<evidence type="ECO:0000256" key="2">
    <source>
        <dbReference type="ARBA" id="ARBA00023295"/>
    </source>
</evidence>
<dbReference type="Pfam" id="PF10438">
    <property type="entry name" value="Cyc-maltodext_C"/>
    <property type="match status" value="1"/>
</dbReference>
<dbReference type="Gene3D" id="2.60.40.10">
    <property type="entry name" value="Immunoglobulins"/>
    <property type="match status" value="1"/>
</dbReference>
<dbReference type="Gene3D" id="3.20.20.80">
    <property type="entry name" value="Glycosidases"/>
    <property type="match status" value="1"/>
</dbReference>
<evidence type="ECO:0000256" key="1">
    <source>
        <dbReference type="ARBA" id="ARBA00022801"/>
    </source>
</evidence>
<accession>A0ABV7YXR6</accession>
<evidence type="ECO:0000259" key="4">
    <source>
        <dbReference type="SMART" id="SM00642"/>
    </source>
</evidence>
<keyword evidence="3" id="KW-0732">Signal</keyword>
<comment type="caution">
    <text evidence="5">The sequence shown here is derived from an EMBL/GenBank/DDBJ whole genome shotgun (WGS) entry which is preliminary data.</text>
</comment>
<dbReference type="InterPro" id="IPR014756">
    <property type="entry name" value="Ig_E-set"/>
</dbReference>
<dbReference type="InterPro" id="IPR017853">
    <property type="entry name" value="GH"/>
</dbReference>
<sequence>MKKIFLFLSLVLFSTLSQAQQVEHFEPSSWWIGMKNPKLQVLVHGVNISDFKPSTSYTGVKITKVNKVENPNYLFLDLEISSTAKPGDVTFIFSDSKGKKITQNLSLNARQQNSANRQGYNASDVIYLITPDRFANGDPTNDGIKNYEDLPNRNEEYGRHGGDIKGISKHLDYIKDMGFTTIWPMPLEENNMPKQSYHGYAITDFYKIDPRFGTNQEYLELAQKANNLNLKLIRDVVLNHCGSEHWWMHDLPSKDWINNEGKFTSTNHARETHQDIHASSFDKEKQVRGWFVPSMPDLNQRNPFMANYIIQNTIWWIEYANLSGLRIDTYPYSEKDFLARWSKALIDEYPNLNMVGEEWSMKPSVVSYWQKGKVNTDGYVSNLPSLMDFPHQKAISDAMNEDDAQWGMGLTKIYQTLTDDFLYAHPYNLVVFLDNHDMSRFFTQIKEDPKLMKMALAYLLTTRGIPQIYYGTEIGMTNPKSDSHGEIRGDFPGGWAGDSVSVFENKNLNDSQKDLLAFTKKLLNWRKNTPTIYNGKMVHFAPEGGIYSFFRFDKNDKYWIVLNKNSKEVTLNLDKYKELVPQNAELFEVLENETFKNSVVVPAKGFRILKVKPSK</sequence>
<protein>
    <submittedName>
        <fullName evidence="5">Glycoside hydrolase family 13 protein</fullName>
    </submittedName>
</protein>
<dbReference type="SUPFAM" id="SSF81296">
    <property type="entry name" value="E set domains"/>
    <property type="match status" value="1"/>
</dbReference>
<dbReference type="SUPFAM" id="SSF51011">
    <property type="entry name" value="Glycosyl hydrolase domain"/>
    <property type="match status" value="1"/>
</dbReference>
<dbReference type="Gene3D" id="2.60.40.1180">
    <property type="entry name" value="Golgi alpha-mannosidase II"/>
    <property type="match status" value="1"/>
</dbReference>
<dbReference type="SUPFAM" id="SSF51445">
    <property type="entry name" value="(Trans)glycosidases"/>
    <property type="match status" value="1"/>
</dbReference>
<evidence type="ECO:0000313" key="6">
    <source>
        <dbReference type="Proteomes" id="UP001595616"/>
    </source>
</evidence>
<dbReference type="PANTHER" id="PTHR10357:SF210">
    <property type="entry name" value="MALTODEXTRIN GLUCOSIDASE"/>
    <property type="match status" value="1"/>
</dbReference>
<keyword evidence="2" id="KW-0326">Glycosidase</keyword>
<dbReference type="Pfam" id="PF00128">
    <property type="entry name" value="Alpha-amylase"/>
    <property type="match status" value="1"/>
</dbReference>
<dbReference type="InterPro" id="IPR019492">
    <property type="entry name" value="Cyclo-malto-dextrinase_C"/>
</dbReference>
<dbReference type="EMBL" id="JBHRYQ010000001">
    <property type="protein sequence ID" value="MFC3811805.1"/>
    <property type="molecule type" value="Genomic_DNA"/>
</dbReference>
<keyword evidence="1 5" id="KW-0378">Hydrolase</keyword>
<feature type="signal peptide" evidence="3">
    <location>
        <begin position="1"/>
        <end position="19"/>
    </location>
</feature>
<dbReference type="GO" id="GO:0016787">
    <property type="term" value="F:hydrolase activity"/>
    <property type="evidence" value="ECO:0007669"/>
    <property type="project" value="UniProtKB-KW"/>
</dbReference>
<name>A0ABV7YXR6_9BACT</name>
<dbReference type="PANTHER" id="PTHR10357">
    <property type="entry name" value="ALPHA-AMYLASE FAMILY MEMBER"/>
    <property type="match status" value="1"/>
</dbReference>
<dbReference type="Pfam" id="PF09087">
    <property type="entry name" value="Cyc-maltodext_N"/>
    <property type="match status" value="1"/>
</dbReference>
<evidence type="ECO:0000256" key="3">
    <source>
        <dbReference type="SAM" id="SignalP"/>
    </source>
</evidence>
<dbReference type="InterPro" id="IPR013780">
    <property type="entry name" value="Glyco_hydro_b"/>
</dbReference>